<dbReference type="AlphaFoldDB" id="A0A857DF24"/>
<dbReference type="CDD" id="cd00093">
    <property type="entry name" value="HTH_XRE"/>
    <property type="match status" value="1"/>
</dbReference>
<proteinExistence type="predicted"/>
<accession>A0A857DF24</accession>
<reference evidence="3 4" key="1">
    <citation type="submission" date="2019-12" db="EMBL/GenBank/DDBJ databases">
        <title>Sequence classification of anaerobic respiratory reductive dehalogenases: First we see many, then we see few.</title>
        <authorList>
            <person name="Molenda O."/>
            <person name="Puentes Jacome L.A."/>
            <person name="Cao X."/>
            <person name="Nesbo C.L."/>
            <person name="Tang S."/>
            <person name="Morson N."/>
            <person name="Patron J."/>
            <person name="Lomheim L."/>
            <person name="Wishart D.S."/>
            <person name="Edwards E.A."/>
        </authorList>
    </citation>
    <scope>NUCLEOTIDE SEQUENCE [LARGE SCALE GENOMIC DNA]</scope>
    <source>
        <strain evidence="3 4">12DCA</strain>
    </source>
</reference>
<evidence type="ECO:0000259" key="2">
    <source>
        <dbReference type="PROSITE" id="PS50943"/>
    </source>
</evidence>
<dbReference type="SMART" id="SM00530">
    <property type="entry name" value="HTH_XRE"/>
    <property type="match status" value="1"/>
</dbReference>
<dbReference type="Proteomes" id="UP000430508">
    <property type="component" value="Chromosome"/>
</dbReference>
<dbReference type="SUPFAM" id="SSF47413">
    <property type="entry name" value="lambda repressor-like DNA-binding domains"/>
    <property type="match status" value="1"/>
</dbReference>
<name>A0A857DF24_9FIRM</name>
<dbReference type="PANTHER" id="PTHR46797:SF1">
    <property type="entry name" value="METHYLPHOSPHONATE SYNTHASE"/>
    <property type="match status" value="1"/>
</dbReference>
<dbReference type="Pfam" id="PF01381">
    <property type="entry name" value="HTH_3"/>
    <property type="match status" value="1"/>
</dbReference>
<dbReference type="GO" id="GO:0003677">
    <property type="term" value="F:DNA binding"/>
    <property type="evidence" value="ECO:0007669"/>
    <property type="project" value="UniProtKB-KW"/>
</dbReference>
<dbReference type="InterPro" id="IPR050807">
    <property type="entry name" value="TransReg_Diox_bact_type"/>
</dbReference>
<dbReference type="InterPro" id="IPR001387">
    <property type="entry name" value="Cro/C1-type_HTH"/>
</dbReference>
<dbReference type="EMBL" id="CP046996">
    <property type="protein sequence ID" value="QGZ99300.1"/>
    <property type="molecule type" value="Genomic_DNA"/>
</dbReference>
<dbReference type="Gene3D" id="1.10.260.40">
    <property type="entry name" value="lambda repressor-like DNA-binding domains"/>
    <property type="match status" value="1"/>
</dbReference>
<feature type="domain" description="HTH cro/C1-type" evidence="2">
    <location>
        <begin position="7"/>
        <end position="61"/>
    </location>
</feature>
<organism evidence="3 4">
    <name type="scientific">Dehalobacter restrictus</name>
    <dbReference type="NCBI Taxonomy" id="55583"/>
    <lineage>
        <taxon>Bacteria</taxon>
        <taxon>Bacillati</taxon>
        <taxon>Bacillota</taxon>
        <taxon>Clostridia</taxon>
        <taxon>Eubacteriales</taxon>
        <taxon>Desulfitobacteriaceae</taxon>
        <taxon>Dehalobacter</taxon>
    </lineage>
</organism>
<sequence>MSLGSKIREIRKKKHLKQKELAEIAGISVSYLCEIERDKTNPSIKTLFHLTQALGVRLSTLLGDQEY</sequence>
<dbReference type="PANTHER" id="PTHR46797">
    <property type="entry name" value="HTH-TYPE TRANSCRIPTIONAL REGULATOR"/>
    <property type="match status" value="1"/>
</dbReference>
<dbReference type="RefSeq" id="WP_015042261.1">
    <property type="nucleotide sequence ID" value="NZ_CP046996.1"/>
</dbReference>
<keyword evidence="1" id="KW-0238">DNA-binding</keyword>
<dbReference type="InterPro" id="IPR010982">
    <property type="entry name" value="Lambda_DNA-bd_dom_sf"/>
</dbReference>
<evidence type="ECO:0000256" key="1">
    <source>
        <dbReference type="ARBA" id="ARBA00023125"/>
    </source>
</evidence>
<gene>
    <name evidence="3" type="ORF">GQ588_00740</name>
</gene>
<evidence type="ECO:0000313" key="3">
    <source>
        <dbReference type="EMBL" id="QGZ99300.1"/>
    </source>
</evidence>
<dbReference type="GO" id="GO:0005829">
    <property type="term" value="C:cytosol"/>
    <property type="evidence" value="ECO:0007669"/>
    <property type="project" value="TreeGrafter"/>
</dbReference>
<protein>
    <submittedName>
        <fullName evidence="3">Helix-turn-helix domain-containing protein</fullName>
    </submittedName>
</protein>
<dbReference type="PROSITE" id="PS50943">
    <property type="entry name" value="HTH_CROC1"/>
    <property type="match status" value="1"/>
</dbReference>
<evidence type="ECO:0000313" key="4">
    <source>
        <dbReference type="Proteomes" id="UP000430508"/>
    </source>
</evidence>
<dbReference type="GO" id="GO:0003700">
    <property type="term" value="F:DNA-binding transcription factor activity"/>
    <property type="evidence" value="ECO:0007669"/>
    <property type="project" value="TreeGrafter"/>
</dbReference>